<keyword evidence="1" id="KW-0001">2Fe-2S</keyword>
<evidence type="ECO:0000256" key="4">
    <source>
        <dbReference type="ARBA" id="ARBA00023004"/>
    </source>
</evidence>
<dbReference type="EMBL" id="VDUZ01000046">
    <property type="protein sequence ID" value="TXL71219.1"/>
    <property type="molecule type" value="Genomic_DNA"/>
</dbReference>
<dbReference type="OrthoDB" id="9800776at2"/>
<gene>
    <name evidence="8" type="ORF">FHP25_30780</name>
</gene>
<organism evidence="8 9">
    <name type="scientific">Vineibacter terrae</name>
    <dbReference type="NCBI Taxonomy" id="2586908"/>
    <lineage>
        <taxon>Bacteria</taxon>
        <taxon>Pseudomonadati</taxon>
        <taxon>Pseudomonadota</taxon>
        <taxon>Alphaproteobacteria</taxon>
        <taxon>Hyphomicrobiales</taxon>
        <taxon>Vineibacter</taxon>
    </lineage>
</organism>
<dbReference type="SUPFAM" id="SSF50022">
    <property type="entry name" value="ISP domain"/>
    <property type="match status" value="1"/>
</dbReference>
<evidence type="ECO:0000256" key="2">
    <source>
        <dbReference type="ARBA" id="ARBA00022723"/>
    </source>
</evidence>
<dbReference type="Pfam" id="PF19301">
    <property type="entry name" value="LigXa_C"/>
    <property type="match status" value="1"/>
</dbReference>
<dbReference type="InterPro" id="IPR050584">
    <property type="entry name" value="Cholesterol_7-desaturase"/>
</dbReference>
<protein>
    <submittedName>
        <fullName evidence="8">Rieske 2Fe-2S domain-containing protein</fullName>
    </submittedName>
</protein>
<keyword evidence="3" id="KW-0560">Oxidoreductase</keyword>
<feature type="region of interest" description="Disordered" evidence="6">
    <location>
        <begin position="1"/>
        <end position="27"/>
    </location>
</feature>
<dbReference type="GO" id="GO:0051537">
    <property type="term" value="F:2 iron, 2 sulfur cluster binding"/>
    <property type="evidence" value="ECO:0007669"/>
    <property type="project" value="UniProtKB-KW"/>
</dbReference>
<dbReference type="InterPro" id="IPR017941">
    <property type="entry name" value="Rieske_2Fe-2S"/>
</dbReference>
<dbReference type="SUPFAM" id="SSF55961">
    <property type="entry name" value="Bet v1-like"/>
    <property type="match status" value="1"/>
</dbReference>
<dbReference type="InterPro" id="IPR045623">
    <property type="entry name" value="LigXa_C"/>
</dbReference>
<dbReference type="Pfam" id="PF00355">
    <property type="entry name" value="Rieske"/>
    <property type="match status" value="1"/>
</dbReference>
<evidence type="ECO:0000313" key="9">
    <source>
        <dbReference type="Proteomes" id="UP000321638"/>
    </source>
</evidence>
<evidence type="ECO:0000259" key="7">
    <source>
        <dbReference type="PROSITE" id="PS51296"/>
    </source>
</evidence>
<dbReference type="PANTHER" id="PTHR21266:SF59">
    <property type="entry name" value="BLR4922 PROTEIN"/>
    <property type="match status" value="1"/>
</dbReference>
<dbReference type="GO" id="GO:0046872">
    <property type="term" value="F:metal ion binding"/>
    <property type="evidence" value="ECO:0007669"/>
    <property type="project" value="UniProtKB-KW"/>
</dbReference>
<dbReference type="Gene3D" id="2.102.10.10">
    <property type="entry name" value="Rieske [2Fe-2S] iron-sulphur domain"/>
    <property type="match status" value="1"/>
</dbReference>
<evidence type="ECO:0000313" key="8">
    <source>
        <dbReference type="EMBL" id="TXL71219.1"/>
    </source>
</evidence>
<keyword evidence="9" id="KW-1185">Reference proteome</keyword>
<evidence type="ECO:0000256" key="5">
    <source>
        <dbReference type="ARBA" id="ARBA00023014"/>
    </source>
</evidence>
<proteinExistence type="predicted"/>
<dbReference type="Proteomes" id="UP000321638">
    <property type="component" value="Unassembled WGS sequence"/>
</dbReference>
<evidence type="ECO:0000256" key="6">
    <source>
        <dbReference type="SAM" id="MobiDB-lite"/>
    </source>
</evidence>
<dbReference type="AlphaFoldDB" id="A0A5C8PBZ0"/>
<evidence type="ECO:0000256" key="3">
    <source>
        <dbReference type="ARBA" id="ARBA00023002"/>
    </source>
</evidence>
<feature type="compositionally biased region" description="Basic residues" evidence="6">
    <location>
        <begin position="1"/>
        <end position="10"/>
    </location>
</feature>
<comment type="caution">
    <text evidence="8">The sequence shown here is derived from an EMBL/GenBank/DDBJ whole genome shotgun (WGS) entry which is preliminary data.</text>
</comment>
<dbReference type="PROSITE" id="PS51296">
    <property type="entry name" value="RIESKE"/>
    <property type="match status" value="1"/>
</dbReference>
<sequence>MTSSRLRRRLQPSLSSATSIGSQGERRMLSKENNELICRVGPGTPMGNLMRQYWVPALPSNEFSGPDRLPKRMRLLGENLVMFRDSKGRMGALEEYCPHRGASLYFGRNEDGGLRCSYHGWKFDITGACLDAPSEQPERRERFCANIKARAYPCHEVNHMVWVYMGPRKEPPPFPAFEINTLPADHVGHPRIMMEEANWLQNMEGDLDSAHLDWVHRRLTEESPKPEKGIRGFWNPTGRPPVLDVAPTDYGVFYSARRVLKDGDEWHRINQYIFPFHTMITVGDGTVNLRSFVPVDDEHAMLISQTGHPTQRLSNEAMNAHGTMFDEVGGFVERTNDPRTYFLTKANKRNDYGRDLKAQAETMFCGIPFVGNLQDRAMTELMTNERGEAIYDRTKEHLGSSDAMIVAVRRQLINAATRLRDEGKVPANVDNVELDRVRSASLRYPAGADWKALSAPARRVNPDQPSAADVPLIL</sequence>
<dbReference type="PANTHER" id="PTHR21266">
    <property type="entry name" value="IRON-SULFUR DOMAIN CONTAINING PROTEIN"/>
    <property type="match status" value="1"/>
</dbReference>
<keyword evidence="2" id="KW-0479">Metal-binding</keyword>
<keyword evidence="4" id="KW-0408">Iron</keyword>
<dbReference type="InterPro" id="IPR036922">
    <property type="entry name" value="Rieske_2Fe-2S_sf"/>
</dbReference>
<dbReference type="GO" id="GO:0016491">
    <property type="term" value="F:oxidoreductase activity"/>
    <property type="evidence" value="ECO:0007669"/>
    <property type="project" value="UniProtKB-KW"/>
</dbReference>
<reference evidence="8 9" key="1">
    <citation type="submission" date="2019-06" db="EMBL/GenBank/DDBJ databases">
        <title>New taxonomy in bacterial strain CC-CFT640, isolated from vineyard.</title>
        <authorList>
            <person name="Lin S.-Y."/>
            <person name="Tsai C.-F."/>
            <person name="Young C.-C."/>
        </authorList>
    </citation>
    <scope>NUCLEOTIDE SEQUENCE [LARGE SCALE GENOMIC DNA]</scope>
    <source>
        <strain evidence="8 9">CC-CFT640</strain>
    </source>
</reference>
<accession>A0A5C8PBZ0</accession>
<name>A0A5C8PBZ0_9HYPH</name>
<keyword evidence="5" id="KW-0411">Iron-sulfur</keyword>
<feature type="domain" description="Rieske" evidence="7">
    <location>
        <begin position="54"/>
        <end position="163"/>
    </location>
</feature>
<evidence type="ECO:0000256" key="1">
    <source>
        <dbReference type="ARBA" id="ARBA00022714"/>
    </source>
</evidence>
<dbReference type="CDD" id="cd03479">
    <property type="entry name" value="Rieske_RO_Alpha_PhDO_like"/>
    <property type="match status" value="1"/>
</dbReference>